<sequence>MLDPVLAYIAISQQTSSNDHIANTMNGIYSTEEIVTARDIPWQQSYVAAAASEASPPRPHQLTADATHSPHQVTSHNDNQDEFQVSPTAVDEGIKSFLRERVIAVRALSKMSAAQSMWSSYRLEAQIQRKTKLDDAMC</sequence>
<gene>
    <name evidence="2" type="ORF">CAPTEDRAFT_194440</name>
</gene>
<dbReference type="EnsemblMetazoa" id="CapteT194440">
    <property type="protein sequence ID" value="CapteP194440"/>
    <property type="gene ID" value="CapteG194440"/>
</dbReference>
<dbReference type="EMBL" id="AMQN01007299">
    <property type="status" value="NOT_ANNOTATED_CDS"/>
    <property type="molecule type" value="Genomic_DNA"/>
</dbReference>
<protein>
    <submittedName>
        <fullName evidence="2 3">Uncharacterized protein</fullName>
    </submittedName>
</protein>
<keyword evidence="4" id="KW-1185">Reference proteome</keyword>
<name>R7UJR5_CAPTE</name>
<dbReference type="Proteomes" id="UP000014760">
    <property type="component" value="Unassembled WGS sequence"/>
</dbReference>
<evidence type="ECO:0000313" key="2">
    <source>
        <dbReference type="EMBL" id="ELU06799.1"/>
    </source>
</evidence>
<reference evidence="4" key="1">
    <citation type="submission" date="2012-12" db="EMBL/GenBank/DDBJ databases">
        <authorList>
            <person name="Hellsten U."/>
            <person name="Grimwood J."/>
            <person name="Chapman J.A."/>
            <person name="Shapiro H."/>
            <person name="Aerts A."/>
            <person name="Otillar R.P."/>
            <person name="Terry A.Y."/>
            <person name="Boore J.L."/>
            <person name="Simakov O."/>
            <person name="Marletaz F."/>
            <person name="Cho S.-J."/>
            <person name="Edsinger-Gonzales E."/>
            <person name="Havlak P."/>
            <person name="Kuo D.-H."/>
            <person name="Larsson T."/>
            <person name="Lv J."/>
            <person name="Arendt D."/>
            <person name="Savage R."/>
            <person name="Osoegawa K."/>
            <person name="de Jong P."/>
            <person name="Lindberg D.R."/>
            <person name="Seaver E.C."/>
            <person name="Weisblat D.A."/>
            <person name="Putnam N.H."/>
            <person name="Grigoriev I.V."/>
            <person name="Rokhsar D.S."/>
        </authorList>
    </citation>
    <scope>NUCLEOTIDE SEQUENCE</scope>
    <source>
        <strain evidence="4">I ESC-2004</strain>
    </source>
</reference>
<proteinExistence type="predicted"/>
<dbReference type="AlphaFoldDB" id="R7UJR5"/>
<feature type="compositionally biased region" description="Polar residues" evidence="1">
    <location>
        <begin position="64"/>
        <end position="81"/>
    </location>
</feature>
<evidence type="ECO:0000256" key="1">
    <source>
        <dbReference type="SAM" id="MobiDB-lite"/>
    </source>
</evidence>
<reference evidence="3" key="3">
    <citation type="submission" date="2015-06" db="UniProtKB">
        <authorList>
            <consortium name="EnsemblMetazoa"/>
        </authorList>
    </citation>
    <scope>IDENTIFICATION</scope>
</reference>
<feature type="region of interest" description="Disordered" evidence="1">
    <location>
        <begin position="48"/>
        <end position="81"/>
    </location>
</feature>
<accession>R7UJR5</accession>
<evidence type="ECO:0000313" key="3">
    <source>
        <dbReference type="EnsemblMetazoa" id="CapteP194440"/>
    </source>
</evidence>
<dbReference type="EMBL" id="KB300390">
    <property type="protein sequence ID" value="ELU06799.1"/>
    <property type="molecule type" value="Genomic_DNA"/>
</dbReference>
<evidence type="ECO:0000313" key="4">
    <source>
        <dbReference type="Proteomes" id="UP000014760"/>
    </source>
</evidence>
<dbReference type="HOGENOM" id="CLU_1857180_0_0_1"/>
<organism evidence="2">
    <name type="scientific">Capitella teleta</name>
    <name type="common">Polychaete worm</name>
    <dbReference type="NCBI Taxonomy" id="283909"/>
    <lineage>
        <taxon>Eukaryota</taxon>
        <taxon>Metazoa</taxon>
        <taxon>Spiralia</taxon>
        <taxon>Lophotrochozoa</taxon>
        <taxon>Annelida</taxon>
        <taxon>Polychaeta</taxon>
        <taxon>Sedentaria</taxon>
        <taxon>Scolecida</taxon>
        <taxon>Capitellidae</taxon>
        <taxon>Capitella</taxon>
    </lineage>
</organism>
<reference evidence="2 4" key="2">
    <citation type="journal article" date="2013" name="Nature">
        <title>Insights into bilaterian evolution from three spiralian genomes.</title>
        <authorList>
            <person name="Simakov O."/>
            <person name="Marletaz F."/>
            <person name="Cho S.J."/>
            <person name="Edsinger-Gonzales E."/>
            <person name="Havlak P."/>
            <person name="Hellsten U."/>
            <person name="Kuo D.H."/>
            <person name="Larsson T."/>
            <person name="Lv J."/>
            <person name="Arendt D."/>
            <person name="Savage R."/>
            <person name="Osoegawa K."/>
            <person name="de Jong P."/>
            <person name="Grimwood J."/>
            <person name="Chapman J.A."/>
            <person name="Shapiro H."/>
            <person name="Aerts A."/>
            <person name="Otillar R.P."/>
            <person name="Terry A.Y."/>
            <person name="Boore J.L."/>
            <person name="Grigoriev I.V."/>
            <person name="Lindberg D.R."/>
            <person name="Seaver E.C."/>
            <person name="Weisblat D.A."/>
            <person name="Putnam N.H."/>
            <person name="Rokhsar D.S."/>
        </authorList>
    </citation>
    <scope>NUCLEOTIDE SEQUENCE</scope>
    <source>
        <strain evidence="2 4">I ESC-2004</strain>
    </source>
</reference>